<evidence type="ECO:0000256" key="1">
    <source>
        <dbReference type="ARBA" id="ARBA00005531"/>
    </source>
</evidence>
<dbReference type="GO" id="GO:0016747">
    <property type="term" value="F:acyltransferase activity, transferring groups other than amino-acyl groups"/>
    <property type="evidence" value="ECO:0007669"/>
    <property type="project" value="InterPro"/>
</dbReference>
<dbReference type="CDD" id="cd00831">
    <property type="entry name" value="CHS_like"/>
    <property type="match status" value="1"/>
</dbReference>
<name>A0A482KIB1_9BRYO</name>
<dbReference type="PIRSF" id="PIRSF000451">
    <property type="entry name" value="PKS_III"/>
    <property type="match status" value="1"/>
</dbReference>
<evidence type="ECO:0000259" key="6">
    <source>
        <dbReference type="Pfam" id="PF00195"/>
    </source>
</evidence>
<dbReference type="FunFam" id="3.40.47.10:FF:000014">
    <property type="entry name" value="Chalcone synthase 1"/>
    <property type="match status" value="1"/>
</dbReference>
<dbReference type="InterPro" id="IPR011141">
    <property type="entry name" value="Polyketide_synthase_type-III"/>
</dbReference>
<evidence type="ECO:0000256" key="5">
    <source>
        <dbReference type="RuleBase" id="RU003633"/>
    </source>
</evidence>
<dbReference type="PROSITE" id="PS00441">
    <property type="entry name" value="CHALCONE_SYNTH"/>
    <property type="match status" value="1"/>
</dbReference>
<dbReference type="InterPro" id="IPR016039">
    <property type="entry name" value="Thiolase-like"/>
</dbReference>
<evidence type="ECO:0000256" key="2">
    <source>
        <dbReference type="ARBA" id="ARBA00022679"/>
    </source>
</evidence>
<dbReference type="InterPro" id="IPR018088">
    <property type="entry name" value="Chalcone/stilbene_synthase_AS"/>
</dbReference>
<dbReference type="FunFam" id="3.40.47.10:FF:000025">
    <property type="entry name" value="Chalcone synthase 2"/>
    <property type="match status" value="1"/>
</dbReference>
<dbReference type="InterPro" id="IPR012328">
    <property type="entry name" value="Chalcone/stilbene_synt_C"/>
</dbReference>
<accession>A0A482KIB1</accession>
<dbReference type="EMBL" id="MH715895">
    <property type="protein sequence ID" value="QBQ18370.1"/>
    <property type="molecule type" value="mRNA"/>
</dbReference>
<comment type="similarity">
    <text evidence="1 5">Belongs to the thiolase-like superfamily. Chalcone/stilbene synthases family.</text>
</comment>
<evidence type="ECO:0000259" key="7">
    <source>
        <dbReference type="Pfam" id="PF02797"/>
    </source>
</evidence>
<protein>
    <submittedName>
        <fullName evidence="8">Chalcone synthase 044</fullName>
    </submittedName>
</protein>
<dbReference type="Pfam" id="PF00195">
    <property type="entry name" value="Chal_sti_synt_N"/>
    <property type="match status" value="1"/>
</dbReference>
<dbReference type="InterPro" id="IPR001099">
    <property type="entry name" value="Chalcone/stilbene_synt_N"/>
</dbReference>
<evidence type="ECO:0000256" key="3">
    <source>
        <dbReference type="ARBA" id="ARBA00023315"/>
    </source>
</evidence>
<dbReference type="SUPFAM" id="SSF53901">
    <property type="entry name" value="Thiolase-like"/>
    <property type="match status" value="2"/>
</dbReference>
<feature type="active site" description="Acyl-thioester intermediate" evidence="4">
    <location>
        <position position="182"/>
    </location>
</feature>
<feature type="domain" description="Chalcone/stilbene synthase C-terminal" evidence="7">
    <location>
        <begin position="258"/>
        <end position="405"/>
    </location>
</feature>
<organism evidence="8">
    <name type="scientific">Pohlia nutans</name>
    <dbReference type="NCBI Taxonomy" id="140635"/>
    <lineage>
        <taxon>Eukaryota</taxon>
        <taxon>Viridiplantae</taxon>
        <taxon>Streptophyta</taxon>
        <taxon>Embryophyta</taxon>
        <taxon>Bryophyta</taxon>
        <taxon>Bryophytina</taxon>
        <taxon>Bryopsida</taxon>
        <taxon>Bryidae</taxon>
        <taxon>Bryanae</taxon>
        <taxon>Bryales</taxon>
        <taxon>Mniaceae</taxon>
        <taxon>Pohlia</taxon>
    </lineage>
</organism>
<evidence type="ECO:0000256" key="4">
    <source>
        <dbReference type="PIRSR" id="PIRSR000451-1"/>
    </source>
</evidence>
<keyword evidence="2 5" id="KW-0808">Transferase</keyword>
<dbReference type="BRENDA" id="2.3.1.74">
    <property type="organism ID" value="14294"/>
</dbReference>
<dbReference type="AlphaFoldDB" id="A0A482KIB1"/>
<feature type="domain" description="Chalcone/stilbene synthase N-terminal" evidence="6">
    <location>
        <begin position="29"/>
        <end position="246"/>
    </location>
</feature>
<proteinExistence type="evidence at transcript level"/>
<evidence type="ECO:0000313" key="8">
    <source>
        <dbReference type="EMBL" id="QBQ18370.1"/>
    </source>
</evidence>
<dbReference type="PANTHER" id="PTHR11877">
    <property type="entry name" value="HYDROXYMETHYLGLUTARYL-COA SYNTHASE"/>
    <property type="match status" value="1"/>
</dbReference>
<gene>
    <name evidence="8" type="primary">CHS088</name>
</gene>
<dbReference type="PANTHER" id="PTHR11877:SF14">
    <property type="entry name" value="CHALCONE SYNTHASE"/>
    <property type="match status" value="1"/>
</dbReference>
<dbReference type="Gene3D" id="3.40.47.10">
    <property type="match status" value="2"/>
</dbReference>
<dbReference type="Pfam" id="PF02797">
    <property type="entry name" value="Chal_sti_synt_C"/>
    <property type="match status" value="1"/>
</dbReference>
<reference evidence="8" key="1">
    <citation type="submission" date="2018-08" db="EMBL/GenBank/DDBJ databases">
        <title>Identification, characterization and expression analysis of the chalcone synthase family in Antarctic moss Pohlia nutans.</title>
        <authorList>
            <person name="Yao X."/>
        </authorList>
    </citation>
    <scope>NUCLEOTIDE SEQUENCE</scope>
</reference>
<sequence>MAPPSGEIEAAVLHVPPQAVGGLVPRCQPRADGPACVLGIGTTNPPTEFLQEGYPDFFFNITNCSEKDALKAKFQRICDKSGIRKRHLYLTEEILKENPGIRAYKEPSLNMRHDITIVQVPKLAAEAAANAIKEWGGRRSDITHIVFATTSGVNMPGADLTIAKLLGLKPTVKRVMMYQTGCFGGASALRVAKDLAENNAGARVLACCAEVTAVTYRAPHEEHLDGLIGSALFGDGAAVYVVGSDPKPLVEKPLFEVLWAGETFIPGTDNIITGKLTEAGLFLKADKEVPALISSNIGGFLNEVRKVIGSPSYNEMFWAVHPGGPAILTKIEEKLSLTTDKMQGSRDVLSEYGNMSCASVMFALDRIRQRSVKMGAATLGEGSEFGFFIGFGPGLTVECLVLRAAPNA</sequence>
<keyword evidence="3 5" id="KW-0012">Acyltransferase</keyword>
<dbReference type="GO" id="GO:0030639">
    <property type="term" value="P:polyketide biosynthetic process"/>
    <property type="evidence" value="ECO:0007669"/>
    <property type="project" value="TreeGrafter"/>
</dbReference>